<evidence type="ECO:0000256" key="1">
    <source>
        <dbReference type="SAM" id="Phobius"/>
    </source>
</evidence>
<dbReference type="Proteomes" id="UP000079169">
    <property type="component" value="Unplaced"/>
</dbReference>
<dbReference type="RefSeq" id="XP_026688897.1">
    <property type="nucleotide sequence ID" value="XM_026833096.1"/>
</dbReference>
<keyword evidence="2" id="KW-1185">Reference proteome</keyword>
<dbReference type="GeneID" id="113473491"/>
<dbReference type="KEGG" id="dci:113473491"/>
<dbReference type="AlphaFoldDB" id="A0A3Q0JKP8"/>
<dbReference type="STRING" id="121845.A0A3Q0JKP8"/>
<evidence type="ECO:0000313" key="2">
    <source>
        <dbReference type="Proteomes" id="UP000079169"/>
    </source>
</evidence>
<keyword evidence="1" id="KW-0472">Membrane</keyword>
<dbReference type="PaxDb" id="121845-A0A3Q0JKP8"/>
<keyword evidence="1" id="KW-1133">Transmembrane helix</keyword>
<keyword evidence="1" id="KW-0812">Transmembrane</keyword>
<accession>A0A3Q0JKP8</accession>
<organism evidence="2 3">
    <name type="scientific">Diaphorina citri</name>
    <name type="common">Asian citrus psyllid</name>
    <dbReference type="NCBI Taxonomy" id="121845"/>
    <lineage>
        <taxon>Eukaryota</taxon>
        <taxon>Metazoa</taxon>
        <taxon>Ecdysozoa</taxon>
        <taxon>Arthropoda</taxon>
        <taxon>Hexapoda</taxon>
        <taxon>Insecta</taxon>
        <taxon>Pterygota</taxon>
        <taxon>Neoptera</taxon>
        <taxon>Paraneoptera</taxon>
        <taxon>Hemiptera</taxon>
        <taxon>Sternorrhyncha</taxon>
        <taxon>Psylloidea</taxon>
        <taxon>Psyllidae</taxon>
        <taxon>Diaphorininae</taxon>
        <taxon>Diaphorina</taxon>
    </lineage>
</organism>
<evidence type="ECO:0000313" key="3">
    <source>
        <dbReference type="RefSeq" id="XP_026688897.1"/>
    </source>
</evidence>
<sequence length="64" mass="6938">MNTIGFCNSLNDLLASYHTKIIDGGVNDIRLVGVIAIFIMVIICSFGMDWESKVRAPPGIKPAT</sequence>
<gene>
    <name evidence="3" type="primary">LOC113473491</name>
</gene>
<name>A0A3Q0JKP8_DIACI</name>
<protein>
    <submittedName>
        <fullName evidence="3">Bumetanide-sensitive sodium-(Potassium)-chloride cotransporter-like</fullName>
    </submittedName>
</protein>
<proteinExistence type="predicted"/>
<reference evidence="3" key="1">
    <citation type="submission" date="2025-08" db="UniProtKB">
        <authorList>
            <consortium name="RefSeq"/>
        </authorList>
    </citation>
    <scope>IDENTIFICATION</scope>
</reference>
<feature type="transmembrane region" description="Helical" evidence="1">
    <location>
        <begin position="29"/>
        <end position="48"/>
    </location>
</feature>